<accession>A0A2C6BR11</accession>
<proteinExistence type="predicted"/>
<gene>
    <name evidence="2" type="ORF">CBG54_05685</name>
</gene>
<dbReference type="EMBL" id="NIRN01000001">
    <property type="protein sequence ID" value="PHI06554.1"/>
    <property type="molecule type" value="Genomic_DNA"/>
</dbReference>
<evidence type="ECO:0008006" key="4">
    <source>
        <dbReference type="Google" id="ProtNLM"/>
    </source>
</evidence>
<dbReference type="RefSeq" id="WP_098974245.1">
    <property type="nucleotide sequence ID" value="NZ_CP077115.1"/>
</dbReference>
<evidence type="ECO:0000256" key="1">
    <source>
        <dbReference type="SAM" id="MobiDB-lite"/>
    </source>
</evidence>
<evidence type="ECO:0000313" key="2">
    <source>
        <dbReference type="EMBL" id="PHI06554.1"/>
    </source>
</evidence>
<organism evidence="2 3">
    <name type="scientific">Fusobacterium nucleatum subsp. polymorphum</name>
    <name type="common">Fusobacterium polymorphum</name>
    <dbReference type="NCBI Taxonomy" id="76857"/>
    <lineage>
        <taxon>Bacteria</taxon>
        <taxon>Fusobacteriati</taxon>
        <taxon>Fusobacteriota</taxon>
        <taxon>Fusobacteriia</taxon>
        <taxon>Fusobacteriales</taxon>
        <taxon>Fusobacteriaceae</taxon>
        <taxon>Fusobacterium</taxon>
    </lineage>
</organism>
<evidence type="ECO:0000313" key="3">
    <source>
        <dbReference type="Proteomes" id="UP000224182"/>
    </source>
</evidence>
<dbReference type="Proteomes" id="UP000224182">
    <property type="component" value="Unassembled WGS sequence"/>
</dbReference>
<dbReference type="AlphaFoldDB" id="A0A2C6BR11"/>
<comment type="caution">
    <text evidence="2">The sequence shown here is derived from an EMBL/GenBank/DDBJ whole genome shotgun (WGS) entry which is preliminary data.</text>
</comment>
<name>A0A2C6BR11_FUSNP</name>
<protein>
    <recommendedName>
        <fullName evidence="4">Phage portal protein</fullName>
    </recommendedName>
</protein>
<feature type="region of interest" description="Disordered" evidence="1">
    <location>
        <begin position="441"/>
        <end position="468"/>
    </location>
</feature>
<feature type="compositionally biased region" description="Polar residues" evidence="1">
    <location>
        <begin position="441"/>
        <end position="457"/>
    </location>
</feature>
<sequence length="468" mass="54579">MNIIFEGLKDLLNINIFNSKKRKELDTNENETEIEKRDYGKIYRKEVEFYDNLSFSNSQKRQDSMTRNMDIVLDKIKDETFKLPLLARSILNITSKSSDKFFYFTGNDDKKVIRVAKEFNKILKSSNYNPNLFLKEAFQNLVKYSNVFIMPVKDEKNKLIRLKIMPNKGWTVNKKIGTFLCEEFVFQDYYEDGYGNTKQKVFKNKIDIFHYTFNRESDEIFAMPIWCSVIPVIKKYNFLTNNALQSYADQAITRIIYEVGITKSGTIKPTRQDQFDSTKRLLKETDDDLIIDLPVNVNKVDKNFNSPDKLLEVLETQIYAGLYTSKGQLGSTSSGRQDAETQDENTLNITNSFFKEMEFQINRTIIDEICMNLFGSLDDEIEMKFSEGFNLEERREKHAVFLFQGGIITIDEARKMCNKQTKKFEIKNTFQNLYSKTNSEMSGTVENVNNPKNQYTSGTGTTKKTKKN</sequence>
<reference evidence="2 3" key="1">
    <citation type="submission" date="2017-06" db="EMBL/GenBank/DDBJ databases">
        <title>Draft genome sequence of Fusobacterium nucleatum subsp. polymorphum KCOM 1271 (=ChDC F305).</title>
        <authorList>
            <person name="Kook J.-K."/>
            <person name="Park S.-N."/>
            <person name="Lim Y.K."/>
            <person name="Roh H."/>
        </authorList>
    </citation>
    <scope>NUCLEOTIDE SEQUENCE [LARGE SCALE GENOMIC DNA]</scope>
    <source>
        <strain evidence="3">KCOM 1271 (ChDC F305)</strain>
    </source>
</reference>